<gene>
    <name evidence="4" type="primary">Dsim\GD25596</name>
    <name evidence="4" type="ORF">Dsimw501_GD25596</name>
</gene>
<proteinExistence type="inferred from homology"/>
<organism evidence="4">
    <name type="scientific">Drosophila simulans</name>
    <name type="common">Fruit fly</name>
    <dbReference type="NCBI Taxonomy" id="7240"/>
    <lineage>
        <taxon>Eukaryota</taxon>
        <taxon>Metazoa</taxon>
        <taxon>Ecdysozoa</taxon>
        <taxon>Arthropoda</taxon>
        <taxon>Hexapoda</taxon>
        <taxon>Insecta</taxon>
        <taxon>Pterygota</taxon>
        <taxon>Neoptera</taxon>
        <taxon>Endopterygota</taxon>
        <taxon>Diptera</taxon>
        <taxon>Brachycera</taxon>
        <taxon>Muscomorpha</taxon>
        <taxon>Ephydroidea</taxon>
        <taxon>Drosophilidae</taxon>
        <taxon>Drosophila</taxon>
        <taxon>Sophophora</taxon>
    </lineage>
</organism>
<reference evidence="4" key="3">
    <citation type="submission" date="2015-04" db="EMBL/GenBank/DDBJ databases">
        <authorList>
            <consortium name="FlyBase"/>
        </authorList>
    </citation>
    <scope>NUCLEOTIDE SEQUENCE</scope>
    <source>
        <strain evidence="4">W501</strain>
    </source>
</reference>
<dbReference type="CDD" id="cd00190">
    <property type="entry name" value="Tryp_SPc"/>
    <property type="match status" value="1"/>
</dbReference>
<reference evidence="4" key="1">
    <citation type="journal article" date="2013" name="Genome Res.">
        <title>A second-generation assembly of the Drosophila simulans genome provides new insights into patterns of lineage-specific divergence.</title>
        <authorList>
            <person name="Hu T.T."/>
            <person name="Eisen M.B."/>
            <person name="Thornton K.R."/>
            <person name="Andolfatto P."/>
        </authorList>
    </citation>
    <scope>NUCLEOTIDE SEQUENCE [LARGE SCALE GENOMIC DNA]</scope>
    <source>
        <strain evidence="4">W501</strain>
    </source>
</reference>
<dbReference type="Proteomes" id="UP000035880">
    <property type="component" value="Chromosome 2R"/>
</dbReference>
<dbReference type="Bgee" id="FBgn0196882">
    <property type="expression patterns" value="Expressed in embryo"/>
</dbReference>
<dbReference type="AlphaFoldDB" id="A0A0J9RET3"/>
<evidence type="ECO:0000313" key="4">
    <source>
        <dbReference type="EMBL" id="KMY94089.1"/>
    </source>
</evidence>
<dbReference type="GO" id="GO:0006508">
    <property type="term" value="P:proteolysis"/>
    <property type="evidence" value="ECO:0007669"/>
    <property type="project" value="InterPro"/>
</dbReference>
<dbReference type="SUPFAM" id="SSF50494">
    <property type="entry name" value="Trypsin-like serine proteases"/>
    <property type="match status" value="2"/>
</dbReference>
<dbReference type="Gene3D" id="2.40.10.10">
    <property type="entry name" value="Trypsin-like serine proteases"/>
    <property type="match status" value="4"/>
</dbReference>
<keyword evidence="4" id="KW-0378">Hydrolase</keyword>
<feature type="domain" description="Peptidase S1" evidence="3">
    <location>
        <begin position="325"/>
        <end position="516"/>
    </location>
</feature>
<dbReference type="PANTHER" id="PTHR24256">
    <property type="entry name" value="TRYPTASE-RELATED"/>
    <property type="match status" value="1"/>
</dbReference>
<comment type="similarity">
    <text evidence="2">Belongs to the peptidase S1 family. CLIP subfamily.</text>
</comment>
<protein>
    <recommendedName>
        <fullName evidence="3">Peptidase S1 domain-containing protein</fullName>
    </recommendedName>
</protein>
<evidence type="ECO:0000259" key="3">
    <source>
        <dbReference type="PROSITE" id="PS50240"/>
    </source>
</evidence>
<feature type="domain" description="Peptidase S1" evidence="3">
    <location>
        <begin position="69"/>
        <end position="298"/>
    </location>
</feature>
<name>A0A0J9RET3_DROSI</name>
<dbReference type="GO" id="GO:0004252">
    <property type="term" value="F:serine-type endopeptidase activity"/>
    <property type="evidence" value="ECO:0007669"/>
    <property type="project" value="InterPro"/>
</dbReference>
<dbReference type="OrthoDB" id="7858243at2759"/>
<dbReference type="InterPro" id="IPR001254">
    <property type="entry name" value="Trypsin_dom"/>
</dbReference>
<evidence type="ECO:0000256" key="1">
    <source>
        <dbReference type="ARBA" id="ARBA00023157"/>
    </source>
</evidence>
<dbReference type="InterPro" id="IPR009003">
    <property type="entry name" value="Peptidase_S1_PA"/>
</dbReference>
<dbReference type="PROSITE" id="PS50240">
    <property type="entry name" value="TRYPSIN_DOM"/>
    <property type="match status" value="2"/>
</dbReference>
<accession>A0A0J9RET3</accession>
<dbReference type="Pfam" id="PF00089">
    <property type="entry name" value="Trypsin"/>
    <property type="match status" value="2"/>
</dbReference>
<reference evidence="4" key="2">
    <citation type="submission" date="2014-06" db="EMBL/GenBank/DDBJ databases">
        <authorList>
            <person name="Hu T."/>
            <person name="Eisen M.B."/>
            <person name="Thornton K.R."/>
            <person name="Andolfatto P."/>
        </authorList>
    </citation>
    <scope>NUCLEOTIDE SEQUENCE</scope>
    <source>
        <strain evidence="4">W501</strain>
    </source>
</reference>
<keyword evidence="1" id="KW-1015">Disulfide bond</keyword>
<dbReference type="EMBL" id="CM002911">
    <property type="protein sequence ID" value="KMY94089.1"/>
    <property type="molecule type" value="Genomic_DNA"/>
</dbReference>
<evidence type="ECO:0000256" key="2">
    <source>
        <dbReference type="ARBA" id="ARBA00024195"/>
    </source>
</evidence>
<dbReference type="InterPro" id="IPR001314">
    <property type="entry name" value="Peptidase_S1A"/>
</dbReference>
<dbReference type="KEGG" id="dsi:Dsimw501_GD25596"/>
<dbReference type="PRINTS" id="PR00722">
    <property type="entry name" value="CHYMOTRYPSIN"/>
</dbReference>
<dbReference type="InterPro" id="IPR051487">
    <property type="entry name" value="Ser/Thr_Proteases_Immune/Dev"/>
</dbReference>
<dbReference type="SMART" id="SM00020">
    <property type="entry name" value="Tryp_SPc"/>
    <property type="match status" value="1"/>
</dbReference>
<dbReference type="InterPro" id="IPR043504">
    <property type="entry name" value="Peptidase_S1_PA_chymotrypsin"/>
</dbReference>
<sequence>MCSIADKANRWFRLNLKIKFLIQSYRVISSRTMSHVLSLALIGLVVCQGLAQLLDEKCHDPEISKNINFNHGAIEAAPWMARIYNNNQFICEGTLVHKLFVLTAASCILRDSQLYVLLGMYSQHNNESHFSNNEQYGVAVAIQNSMSYPNNGVNDIGLLRLYGEVTYNAHIRPICIILDHVVRSAPFERLKAFGWMQQRTEASSQVGQTVYLSQKKPFECHRNGQWLPINEGQFCAGNNDRSFCEGYSGSPLTADFTYGERNITVQVGMVSYGSELCSPTSVYTDVVAFKDWIYRTVRKYETKGDQVVYEECRSNWAEDVLVRLWEVSLLQNTISGVLITNKFVLTVASAFRNIPLAMKVETKYGKSLDVESIHRHPLFTFPSMDNDIALLKLAYDVPNSDLVKPICIVSSPELPRMLTALVDETTNDFRGVRNLNPIKHIECARRIGKPLKSNQFCVEKPSDFEVQAPGSIIGTYRNIGDGNRYYLIGLMSYSKDGMLVYTEIQSFLDWIMDKVYYD</sequence>